<evidence type="ECO:0000256" key="2">
    <source>
        <dbReference type="SAM" id="MobiDB-lite"/>
    </source>
</evidence>
<dbReference type="PROSITE" id="PS00028">
    <property type="entry name" value="ZINC_FINGER_C2H2_1"/>
    <property type="match status" value="1"/>
</dbReference>
<protein>
    <recommendedName>
        <fullName evidence="3">C2H2-type domain-containing protein</fullName>
    </recommendedName>
</protein>
<dbReference type="OrthoDB" id="10056939at2759"/>
<evidence type="ECO:0000313" key="5">
    <source>
        <dbReference type="Proteomes" id="UP000184073"/>
    </source>
</evidence>
<evidence type="ECO:0000313" key="4">
    <source>
        <dbReference type="EMBL" id="OJJ04316.1"/>
    </source>
</evidence>
<keyword evidence="1" id="KW-0479">Metal-binding</keyword>
<dbReference type="RefSeq" id="XP_040670078.1">
    <property type="nucleotide sequence ID" value="XM_040808319.1"/>
</dbReference>
<dbReference type="Proteomes" id="UP000184073">
    <property type="component" value="Unassembled WGS sequence"/>
</dbReference>
<accession>A0A1L9PS90</accession>
<reference evidence="5" key="1">
    <citation type="journal article" date="2017" name="Genome Biol.">
        <title>Comparative genomics reveals high biological diversity and specific adaptations in the industrially and medically important fungal genus Aspergillus.</title>
        <authorList>
            <person name="de Vries R.P."/>
            <person name="Riley R."/>
            <person name="Wiebenga A."/>
            <person name="Aguilar-Osorio G."/>
            <person name="Amillis S."/>
            <person name="Uchima C.A."/>
            <person name="Anderluh G."/>
            <person name="Asadollahi M."/>
            <person name="Askin M."/>
            <person name="Barry K."/>
            <person name="Battaglia E."/>
            <person name="Bayram O."/>
            <person name="Benocci T."/>
            <person name="Braus-Stromeyer S.A."/>
            <person name="Caldana C."/>
            <person name="Canovas D."/>
            <person name="Cerqueira G.C."/>
            <person name="Chen F."/>
            <person name="Chen W."/>
            <person name="Choi C."/>
            <person name="Clum A."/>
            <person name="Dos Santos R.A."/>
            <person name="Damasio A.R."/>
            <person name="Diallinas G."/>
            <person name="Emri T."/>
            <person name="Fekete E."/>
            <person name="Flipphi M."/>
            <person name="Freyberg S."/>
            <person name="Gallo A."/>
            <person name="Gournas C."/>
            <person name="Habgood R."/>
            <person name="Hainaut M."/>
            <person name="Harispe M.L."/>
            <person name="Henrissat B."/>
            <person name="Hilden K.S."/>
            <person name="Hope R."/>
            <person name="Hossain A."/>
            <person name="Karabika E."/>
            <person name="Karaffa L."/>
            <person name="Karanyi Z."/>
            <person name="Krasevec N."/>
            <person name="Kuo A."/>
            <person name="Kusch H."/>
            <person name="LaButti K."/>
            <person name="Lagendijk E.L."/>
            <person name="Lapidus A."/>
            <person name="Levasseur A."/>
            <person name="Lindquist E."/>
            <person name="Lipzen A."/>
            <person name="Logrieco A.F."/>
            <person name="MacCabe A."/>
            <person name="Maekelae M.R."/>
            <person name="Malavazi I."/>
            <person name="Melin P."/>
            <person name="Meyer V."/>
            <person name="Mielnichuk N."/>
            <person name="Miskei M."/>
            <person name="Molnar A.P."/>
            <person name="Mule G."/>
            <person name="Ngan C.Y."/>
            <person name="Orejas M."/>
            <person name="Orosz E."/>
            <person name="Ouedraogo J.P."/>
            <person name="Overkamp K.M."/>
            <person name="Park H.-S."/>
            <person name="Perrone G."/>
            <person name="Piumi F."/>
            <person name="Punt P.J."/>
            <person name="Ram A.F."/>
            <person name="Ramon A."/>
            <person name="Rauscher S."/>
            <person name="Record E."/>
            <person name="Riano-Pachon D.M."/>
            <person name="Robert V."/>
            <person name="Roehrig J."/>
            <person name="Ruller R."/>
            <person name="Salamov A."/>
            <person name="Salih N.S."/>
            <person name="Samson R.A."/>
            <person name="Sandor E."/>
            <person name="Sanguinetti M."/>
            <person name="Schuetze T."/>
            <person name="Sepcic K."/>
            <person name="Shelest E."/>
            <person name="Sherlock G."/>
            <person name="Sophianopoulou V."/>
            <person name="Squina F.M."/>
            <person name="Sun H."/>
            <person name="Susca A."/>
            <person name="Todd R.B."/>
            <person name="Tsang A."/>
            <person name="Unkles S.E."/>
            <person name="van de Wiele N."/>
            <person name="van Rossen-Uffink D."/>
            <person name="Oliveira J.V."/>
            <person name="Vesth T.C."/>
            <person name="Visser J."/>
            <person name="Yu J.-H."/>
            <person name="Zhou M."/>
            <person name="Andersen M.R."/>
            <person name="Archer D.B."/>
            <person name="Baker S.E."/>
            <person name="Benoit I."/>
            <person name="Brakhage A.A."/>
            <person name="Braus G.H."/>
            <person name="Fischer R."/>
            <person name="Frisvad J.C."/>
            <person name="Goldman G.H."/>
            <person name="Houbraken J."/>
            <person name="Oakley B."/>
            <person name="Pocsi I."/>
            <person name="Scazzocchio C."/>
            <person name="Seiboth B."/>
            <person name="vanKuyk P.A."/>
            <person name="Wortman J."/>
            <person name="Dyer P.S."/>
            <person name="Grigoriev I.V."/>
        </authorList>
    </citation>
    <scope>NUCLEOTIDE SEQUENCE [LARGE SCALE GENOMIC DNA]</scope>
    <source>
        <strain evidence="5">CBS 583.65</strain>
    </source>
</reference>
<dbReference type="PROSITE" id="PS50157">
    <property type="entry name" value="ZINC_FINGER_C2H2_2"/>
    <property type="match status" value="1"/>
</dbReference>
<feature type="domain" description="C2H2-type" evidence="3">
    <location>
        <begin position="56"/>
        <end position="84"/>
    </location>
</feature>
<sequence>MDPDPFPRPFRSVISKLGQQARPPSAWPSYESAVAAPLPPADAQETPKPVLDDRIFPCTFCHSTFKTKHDWQRHERSLHLSLEEWTCNTGDGLATSPVTGKPHCAYCDEAEPTPQHLDAHHHQACSSSSNPPRTFRRKDHLVQHLRLVHHVDKEKLPSLDADRWCTNAAPAAASRCGFCGCQLQGWQTRADHLAVHFRSGFTMQDWHGDYGFSPSVAAQVRNAMR</sequence>
<feature type="region of interest" description="Disordered" evidence="2">
    <location>
        <begin position="17"/>
        <end position="48"/>
    </location>
</feature>
<dbReference type="STRING" id="1036611.A0A1L9PS90"/>
<dbReference type="AlphaFoldDB" id="A0A1L9PS90"/>
<dbReference type="VEuPathDB" id="FungiDB:ASPVEDRAFT_152691"/>
<proteinExistence type="predicted"/>
<evidence type="ECO:0000256" key="1">
    <source>
        <dbReference type="PROSITE-ProRule" id="PRU00042"/>
    </source>
</evidence>
<keyword evidence="5" id="KW-1185">Reference proteome</keyword>
<name>A0A1L9PS90_ASPVE</name>
<keyword evidence="1" id="KW-0862">Zinc</keyword>
<dbReference type="GO" id="GO:0008270">
    <property type="term" value="F:zinc ion binding"/>
    <property type="evidence" value="ECO:0007669"/>
    <property type="project" value="UniProtKB-KW"/>
</dbReference>
<keyword evidence="1" id="KW-0863">Zinc-finger</keyword>
<organism evidence="4 5">
    <name type="scientific">Aspergillus versicolor CBS 583.65</name>
    <dbReference type="NCBI Taxonomy" id="1036611"/>
    <lineage>
        <taxon>Eukaryota</taxon>
        <taxon>Fungi</taxon>
        <taxon>Dikarya</taxon>
        <taxon>Ascomycota</taxon>
        <taxon>Pezizomycotina</taxon>
        <taxon>Eurotiomycetes</taxon>
        <taxon>Eurotiomycetidae</taxon>
        <taxon>Eurotiales</taxon>
        <taxon>Aspergillaceae</taxon>
        <taxon>Aspergillus</taxon>
        <taxon>Aspergillus subgen. Nidulantes</taxon>
    </lineage>
</organism>
<dbReference type="GeneID" id="63723830"/>
<dbReference type="EMBL" id="KV878131">
    <property type="protein sequence ID" value="OJJ04316.1"/>
    <property type="molecule type" value="Genomic_DNA"/>
</dbReference>
<dbReference type="SMART" id="SM00355">
    <property type="entry name" value="ZnF_C2H2"/>
    <property type="match status" value="3"/>
</dbReference>
<evidence type="ECO:0000259" key="3">
    <source>
        <dbReference type="PROSITE" id="PS50157"/>
    </source>
</evidence>
<dbReference type="InterPro" id="IPR013087">
    <property type="entry name" value="Znf_C2H2_type"/>
</dbReference>
<gene>
    <name evidence="4" type="ORF">ASPVEDRAFT_152691</name>
</gene>